<organism evidence="6 7">
    <name type="scientific">Entotheonella factor</name>
    <dbReference type="NCBI Taxonomy" id="1429438"/>
    <lineage>
        <taxon>Bacteria</taxon>
        <taxon>Pseudomonadati</taxon>
        <taxon>Nitrospinota/Tectimicrobiota group</taxon>
        <taxon>Candidatus Tectimicrobiota</taxon>
        <taxon>Candidatus Entotheonellia</taxon>
        <taxon>Candidatus Entotheonellales</taxon>
        <taxon>Candidatus Entotheonellaceae</taxon>
        <taxon>Candidatus Entotheonella</taxon>
    </lineage>
</organism>
<keyword evidence="3" id="KW-0812">Transmembrane</keyword>
<keyword evidence="5" id="KW-0472">Membrane</keyword>
<dbReference type="Proteomes" id="UP000019141">
    <property type="component" value="Unassembled WGS sequence"/>
</dbReference>
<name>W4LUA0_ENTF1</name>
<proteinExistence type="inferred from homology"/>
<evidence type="ECO:0000256" key="3">
    <source>
        <dbReference type="ARBA" id="ARBA00022692"/>
    </source>
</evidence>
<dbReference type="InterPro" id="IPR042217">
    <property type="entry name" value="T4SS_VirB10/TrbI"/>
</dbReference>
<dbReference type="Gene3D" id="2.40.128.260">
    <property type="entry name" value="Type IV secretion system, VirB10/TraB/TrbI"/>
    <property type="match status" value="1"/>
</dbReference>
<dbReference type="InterPro" id="IPR005498">
    <property type="entry name" value="T4SS_VirB10/TraB/TrbI"/>
</dbReference>
<dbReference type="PATRIC" id="fig|1429438.4.peg.1901"/>
<comment type="subcellular location">
    <subcellularLocation>
        <location evidence="1">Membrane</location>
        <topology evidence="1">Single-pass membrane protein</topology>
    </subcellularLocation>
</comment>
<accession>W4LUA0</accession>
<evidence type="ECO:0000256" key="5">
    <source>
        <dbReference type="ARBA" id="ARBA00023136"/>
    </source>
</evidence>
<evidence type="ECO:0000313" key="6">
    <source>
        <dbReference type="EMBL" id="ETX01002.1"/>
    </source>
</evidence>
<dbReference type="HOGENOM" id="CLU_096091_0_0_7"/>
<evidence type="ECO:0000256" key="4">
    <source>
        <dbReference type="ARBA" id="ARBA00022989"/>
    </source>
</evidence>
<keyword evidence="7" id="KW-1185">Reference proteome</keyword>
<gene>
    <name evidence="6" type="ORF">ETSY1_09130</name>
</gene>
<comment type="caution">
    <text evidence="6">The sequence shown here is derived from an EMBL/GenBank/DDBJ whole genome shotgun (WGS) entry which is preliminary data.</text>
</comment>
<dbReference type="AlphaFoldDB" id="W4LUA0"/>
<evidence type="ECO:0000313" key="7">
    <source>
        <dbReference type="Proteomes" id="UP000019141"/>
    </source>
</evidence>
<evidence type="ECO:0000256" key="2">
    <source>
        <dbReference type="ARBA" id="ARBA00010265"/>
    </source>
</evidence>
<evidence type="ECO:0008006" key="8">
    <source>
        <dbReference type="Google" id="ProtNLM"/>
    </source>
</evidence>
<dbReference type="CDD" id="cd16429">
    <property type="entry name" value="VirB10"/>
    <property type="match status" value="1"/>
</dbReference>
<keyword evidence="4" id="KW-1133">Transmembrane helix</keyword>
<dbReference type="EMBL" id="AZHW01000278">
    <property type="protein sequence ID" value="ETX01002.1"/>
    <property type="molecule type" value="Genomic_DNA"/>
</dbReference>
<protein>
    <recommendedName>
        <fullName evidence="8">Conjugal transfer protein TrbI</fullName>
    </recommendedName>
</protein>
<dbReference type="Pfam" id="PF03743">
    <property type="entry name" value="TrbI"/>
    <property type="match status" value="1"/>
</dbReference>
<dbReference type="GO" id="GO:0016020">
    <property type="term" value="C:membrane"/>
    <property type="evidence" value="ECO:0007669"/>
    <property type="project" value="UniProtKB-SubCell"/>
</dbReference>
<reference evidence="6 7" key="1">
    <citation type="journal article" date="2014" name="Nature">
        <title>An environmental bacterial taxon with a large and distinct metabolic repertoire.</title>
        <authorList>
            <person name="Wilson M.C."/>
            <person name="Mori T."/>
            <person name="Ruckert C."/>
            <person name="Uria A.R."/>
            <person name="Helf M.J."/>
            <person name="Takada K."/>
            <person name="Gernert C."/>
            <person name="Steffens U.A."/>
            <person name="Heycke N."/>
            <person name="Schmitt S."/>
            <person name="Rinke C."/>
            <person name="Helfrich E.J."/>
            <person name="Brachmann A.O."/>
            <person name="Gurgui C."/>
            <person name="Wakimoto T."/>
            <person name="Kracht M."/>
            <person name="Crusemann M."/>
            <person name="Hentschel U."/>
            <person name="Abe I."/>
            <person name="Matsunaga S."/>
            <person name="Kalinowski J."/>
            <person name="Takeyama H."/>
            <person name="Piel J."/>
        </authorList>
    </citation>
    <scope>NUCLEOTIDE SEQUENCE [LARGE SCALE GENOMIC DNA]</scope>
    <source>
        <strain evidence="7">TSY1</strain>
    </source>
</reference>
<comment type="similarity">
    <text evidence="2">Belongs to the TrbI/VirB10 family.</text>
</comment>
<sequence>MIPAVMISGIHSDLPGVITAQVAQYVWDTATGKHILIPQGTKLFGTYDSSVAFGQHRVLVAWTRLIFPDASTLALQSMPGADQAGYAGFKDKVDRHLLRIFGSAILLSAIGAGFQMSQPDASGETPSAQQQAAAQLGQELAQVSREQIRREMDVQPTLVIRPGYRFNVMVNRDVILEPYRLRARQVAR</sequence>
<evidence type="ECO:0000256" key="1">
    <source>
        <dbReference type="ARBA" id="ARBA00004167"/>
    </source>
</evidence>